<keyword evidence="2" id="KW-1185">Reference proteome</keyword>
<evidence type="ECO:0000313" key="2">
    <source>
        <dbReference type="Proteomes" id="UP000245783"/>
    </source>
</evidence>
<accession>A0A316VWA2</accession>
<dbReference type="GeneID" id="37036346"/>
<dbReference type="RefSeq" id="XP_025367873.1">
    <property type="nucleotide sequence ID" value="XM_025514476.1"/>
</dbReference>
<gene>
    <name evidence="1" type="ORF">IE81DRAFT_325317</name>
</gene>
<name>A0A316VWA2_9BASI</name>
<evidence type="ECO:0000313" key="1">
    <source>
        <dbReference type="EMBL" id="PWN40713.1"/>
    </source>
</evidence>
<dbReference type="Proteomes" id="UP000245783">
    <property type="component" value="Unassembled WGS sequence"/>
</dbReference>
<dbReference type="AlphaFoldDB" id="A0A316VWA2"/>
<dbReference type="InParanoid" id="A0A316VWA2"/>
<proteinExistence type="predicted"/>
<protein>
    <submittedName>
        <fullName evidence="1">Uncharacterized protein</fullName>
    </submittedName>
</protein>
<dbReference type="EMBL" id="KZ819409">
    <property type="protein sequence ID" value="PWN40713.1"/>
    <property type="molecule type" value="Genomic_DNA"/>
</dbReference>
<sequence>MGHISDIRWKDSPLELVPSGVICAVDVVGATVKVGFSIHSGFRVERVSKER</sequence>
<reference evidence="1 2" key="1">
    <citation type="journal article" date="2018" name="Mol. Biol. Evol.">
        <title>Broad Genomic Sampling Reveals a Smut Pathogenic Ancestry of the Fungal Clade Ustilaginomycotina.</title>
        <authorList>
            <person name="Kijpornyongpan T."/>
            <person name="Mondo S.J."/>
            <person name="Barry K."/>
            <person name="Sandor L."/>
            <person name="Lee J."/>
            <person name="Lipzen A."/>
            <person name="Pangilinan J."/>
            <person name="LaButti K."/>
            <person name="Hainaut M."/>
            <person name="Henrissat B."/>
            <person name="Grigoriev I.V."/>
            <person name="Spatafora J.W."/>
            <person name="Aime M.C."/>
        </authorList>
    </citation>
    <scope>NUCLEOTIDE SEQUENCE [LARGE SCALE GENOMIC DNA]</scope>
    <source>
        <strain evidence="1 2">MCA 4658</strain>
    </source>
</reference>
<organism evidence="1 2">
    <name type="scientific">Ceraceosorus guamensis</name>
    <dbReference type="NCBI Taxonomy" id="1522189"/>
    <lineage>
        <taxon>Eukaryota</taxon>
        <taxon>Fungi</taxon>
        <taxon>Dikarya</taxon>
        <taxon>Basidiomycota</taxon>
        <taxon>Ustilaginomycotina</taxon>
        <taxon>Exobasidiomycetes</taxon>
        <taxon>Ceraceosorales</taxon>
        <taxon>Ceraceosoraceae</taxon>
        <taxon>Ceraceosorus</taxon>
    </lineage>
</organism>